<dbReference type="PROSITE" id="PS51257">
    <property type="entry name" value="PROKAR_LIPOPROTEIN"/>
    <property type="match status" value="1"/>
</dbReference>
<dbReference type="Gene3D" id="3.90.190.20">
    <property type="entry name" value="Mur ligase, C-terminal domain"/>
    <property type="match status" value="1"/>
</dbReference>
<gene>
    <name evidence="12 16" type="primary">murD</name>
    <name evidence="16" type="ORF">GHAL_4203</name>
</gene>
<dbReference type="FunFam" id="3.40.1190.10:FF:000002">
    <property type="entry name" value="UDP-N-acetylmuramoylalanine--D-glutamate ligase"/>
    <property type="match status" value="1"/>
</dbReference>
<dbReference type="GO" id="GO:0009252">
    <property type="term" value="P:peptidoglycan biosynthetic process"/>
    <property type="evidence" value="ECO:0007669"/>
    <property type="project" value="UniProtKB-UniRule"/>
</dbReference>
<feature type="binding site" evidence="12">
    <location>
        <begin position="112"/>
        <end position="118"/>
    </location>
    <ligand>
        <name>ATP</name>
        <dbReference type="ChEBI" id="CHEBI:30616"/>
    </ligand>
</feature>
<accession>A0ABD3ZAP0</accession>
<keyword evidence="7 12" id="KW-0067">ATP-binding</keyword>
<evidence type="ECO:0000256" key="2">
    <source>
        <dbReference type="ARBA" id="ARBA00004752"/>
    </source>
</evidence>
<dbReference type="SUPFAM" id="SSF53244">
    <property type="entry name" value="MurD-like peptide ligases, peptide-binding domain"/>
    <property type="match status" value="1"/>
</dbReference>
<dbReference type="InterPro" id="IPR005762">
    <property type="entry name" value="MurD"/>
</dbReference>
<evidence type="ECO:0000256" key="8">
    <source>
        <dbReference type="ARBA" id="ARBA00022960"/>
    </source>
</evidence>
<dbReference type="GO" id="GO:0008764">
    <property type="term" value="F:UDP-N-acetylmuramoylalanine-D-glutamate ligase activity"/>
    <property type="evidence" value="ECO:0007669"/>
    <property type="project" value="UniProtKB-UniRule"/>
</dbReference>
<dbReference type="Pfam" id="PF02875">
    <property type="entry name" value="Mur_ligase_C"/>
    <property type="match status" value="1"/>
</dbReference>
<comment type="pathway">
    <text evidence="2 12 13">Cell wall biogenesis; peptidoglycan biosynthesis.</text>
</comment>
<dbReference type="RefSeq" id="WP_043495385.1">
    <property type="nucleotide sequence ID" value="NZ_JMPK01000070.1"/>
</dbReference>
<keyword evidence="11 12" id="KW-0961">Cell wall biogenesis/degradation</keyword>
<proteinExistence type="inferred from homology"/>
<dbReference type="Gene3D" id="3.40.50.720">
    <property type="entry name" value="NAD(P)-binding Rossmann-like Domain"/>
    <property type="match status" value="1"/>
</dbReference>
<dbReference type="EMBL" id="JMPK01000070">
    <property type="protein sequence ID" value="KFC85121.1"/>
    <property type="molecule type" value="Genomic_DNA"/>
</dbReference>
<dbReference type="GO" id="GO:0005737">
    <property type="term" value="C:cytoplasm"/>
    <property type="evidence" value="ECO:0007669"/>
    <property type="project" value="UniProtKB-SubCell"/>
</dbReference>
<evidence type="ECO:0000256" key="11">
    <source>
        <dbReference type="ARBA" id="ARBA00023316"/>
    </source>
</evidence>
<dbReference type="InterPro" id="IPR036565">
    <property type="entry name" value="Mur-like_cat_sf"/>
</dbReference>
<dbReference type="GO" id="GO:0005524">
    <property type="term" value="F:ATP binding"/>
    <property type="evidence" value="ECO:0007669"/>
    <property type="project" value="UniProtKB-UniRule"/>
</dbReference>
<evidence type="ECO:0000256" key="13">
    <source>
        <dbReference type="RuleBase" id="RU003664"/>
    </source>
</evidence>
<dbReference type="InterPro" id="IPR036615">
    <property type="entry name" value="Mur_ligase_C_dom_sf"/>
</dbReference>
<keyword evidence="3 12" id="KW-0963">Cytoplasm</keyword>
<comment type="function">
    <text evidence="12 13">Cell wall formation. Catalyzes the addition of glutamate to the nucleotide precursor UDP-N-acetylmuramoyl-L-alanine (UMA).</text>
</comment>
<dbReference type="InterPro" id="IPR013221">
    <property type="entry name" value="Mur_ligase_cen"/>
</dbReference>
<organism evidence="16 17">
    <name type="scientific">Hafnia alvei ATCC 13337</name>
    <dbReference type="NCBI Taxonomy" id="910996"/>
    <lineage>
        <taxon>Bacteria</taxon>
        <taxon>Pseudomonadati</taxon>
        <taxon>Pseudomonadota</taxon>
        <taxon>Gammaproteobacteria</taxon>
        <taxon>Enterobacterales</taxon>
        <taxon>Hafniaceae</taxon>
        <taxon>Hafnia</taxon>
    </lineage>
</organism>
<feature type="domain" description="Mur ligase central" evidence="15">
    <location>
        <begin position="110"/>
        <end position="280"/>
    </location>
</feature>
<protein>
    <recommendedName>
        <fullName evidence="12 13">UDP-N-acetylmuramoylalanine--D-glutamate ligase</fullName>
        <ecNumber evidence="12 13">6.3.2.9</ecNumber>
    </recommendedName>
    <alternativeName>
        <fullName evidence="12">D-glutamic acid-adding enzyme</fullName>
    </alternativeName>
    <alternativeName>
        <fullName evidence="12">UDP-N-acetylmuramoyl-L-alanyl-D-glutamate synthetase</fullName>
    </alternativeName>
</protein>
<dbReference type="Pfam" id="PF08245">
    <property type="entry name" value="Mur_ligase_M"/>
    <property type="match status" value="1"/>
</dbReference>
<comment type="similarity">
    <text evidence="12">Belongs to the MurCDEF family.</text>
</comment>
<dbReference type="EC" id="6.3.2.9" evidence="12 13"/>
<keyword evidence="4 12" id="KW-0436">Ligase</keyword>
<dbReference type="PANTHER" id="PTHR43692:SF1">
    <property type="entry name" value="UDP-N-ACETYLMURAMOYLALANINE--D-GLUTAMATE LIGASE"/>
    <property type="match status" value="1"/>
</dbReference>
<evidence type="ECO:0000256" key="9">
    <source>
        <dbReference type="ARBA" id="ARBA00022984"/>
    </source>
</evidence>
<dbReference type="PANTHER" id="PTHR43692">
    <property type="entry name" value="UDP-N-ACETYLMURAMOYLALANINE--D-GLUTAMATE LIGASE"/>
    <property type="match status" value="1"/>
</dbReference>
<reference evidence="17" key="1">
    <citation type="submission" date="2014-05" db="EMBL/GenBank/DDBJ databases">
        <title>ATOL: Assembling a taxonomically balanced genome-scale reconstruction of the evolutionary history of the Enterobacteriaceae.</title>
        <authorList>
            <person name="Plunkett G. III"/>
            <person name="Neeno-Eckwall E.C."/>
            <person name="Glasner J.D."/>
            <person name="Perna N.T."/>
        </authorList>
    </citation>
    <scope>NUCLEOTIDE SEQUENCE [LARGE SCALE GENOMIC DNA]</scope>
    <source>
        <strain evidence="17">ATCC 13337</strain>
    </source>
</reference>
<dbReference type="AlphaFoldDB" id="A0ABD3ZAP0"/>
<dbReference type="HAMAP" id="MF_00639">
    <property type="entry name" value="MurD"/>
    <property type="match status" value="1"/>
</dbReference>
<evidence type="ECO:0000256" key="4">
    <source>
        <dbReference type="ARBA" id="ARBA00022598"/>
    </source>
</evidence>
<keyword evidence="9 12" id="KW-0573">Peptidoglycan synthesis</keyword>
<evidence type="ECO:0000256" key="6">
    <source>
        <dbReference type="ARBA" id="ARBA00022741"/>
    </source>
</evidence>
<evidence type="ECO:0000256" key="5">
    <source>
        <dbReference type="ARBA" id="ARBA00022618"/>
    </source>
</evidence>
<dbReference type="InterPro" id="IPR004101">
    <property type="entry name" value="Mur_ligase_C"/>
</dbReference>
<keyword evidence="10 12" id="KW-0131">Cell cycle</keyword>
<comment type="subcellular location">
    <subcellularLocation>
        <location evidence="1 12 13">Cytoplasm</location>
    </subcellularLocation>
</comment>
<evidence type="ECO:0000259" key="14">
    <source>
        <dbReference type="Pfam" id="PF02875"/>
    </source>
</evidence>
<dbReference type="Pfam" id="PF21799">
    <property type="entry name" value="MurD-like_N"/>
    <property type="match status" value="1"/>
</dbReference>
<dbReference type="Gene3D" id="3.40.1190.10">
    <property type="entry name" value="Mur-like, catalytic domain"/>
    <property type="match status" value="1"/>
</dbReference>
<dbReference type="SUPFAM" id="SSF53623">
    <property type="entry name" value="MurD-like peptide ligases, catalytic domain"/>
    <property type="match status" value="1"/>
</dbReference>
<sequence length="438" mass="47054">MVDYQGKKVVIIGLGLTGLSCVDFFLARGVTPRVIDTRISPPGLDKLPENVERHLGDMNQEWLLDADLIVASPGIALASPALSVAAEAGVEIVGDIELFCREAQAPIVAITGSNGKSTVTTLVGEMAKSAGWNVGVGGNIGLPALMLLKQECDLYVLELSSFQLETTNSLRAAAATILNVTEDHMDRYPLGLQQYRAAKLRVYENAKVCVVNSDDALTMPIRGADSRCVSFGADVGDYHLNRQQGEIWLRVRGEKVLNTREMKVTGKHNFTNALAALALADAVGIPRASSLKALTTFTGLAHRFQLSLEHNGVRWINDSKATNVGSTEAALNGLHVDGTLHLLLGGDGKSADFSALAPYLQGDNVRLYCFGRDGAQLAALRPEIAEQTETMEQAMRMIAAKVKTGDMVLLSPACASLDQFKSFEQRGDEFSRLAKELG</sequence>
<evidence type="ECO:0000259" key="15">
    <source>
        <dbReference type="Pfam" id="PF08245"/>
    </source>
</evidence>
<evidence type="ECO:0000256" key="10">
    <source>
        <dbReference type="ARBA" id="ARBA00023306"/>
    </source>
</evidence>
<dbReference type="Proteomes" id="UP000028605">
    <property type="component" value="Unassembled WGS sequence"/>
</dbReference>
<evidence type="ECO:0000313" key="16">
    <source>
        <dbReference type="EMBL" id="KFC85121.1"/>
    </source>
</evidence>
<dbReference type="FunFam" id="3.90.190.20:FF:000003">
    <property type="entry name" value="UDP-N-acetylmuramoylalanine--D-glutamate ligase"/>
    <property type="match status" value="1"/>
</dbReference>
<evidence type="ECO:0000256" key="12">
    <source>
        <dbReference type="HAMAP-Rule" id="MF_00639"/>
    </source>
</evidence>
<keyword evidence="6 12" id="KW-0547">Nucleotide-binding</keyword>
<name>A0ABD3ZAP0_HAFAL</name>
<evidence type="ECO:0000256" key="7">
    <source>
        <dbReference type="ARBA" id="ARBA00022840"/>
    </source>
</evidence>
<comment type="catalytic activity">
    <reaction evidence="12 13">
        <text>UDP-N-acetyl-alpha-D-muramoyl-L-alanine + D-glutamate + ATP = UDP-N-acetyl-alpha-D-muramoyl-L-alanyl-D-glutamate + ADP + phosphate + H(+)</text>
        <dbReference type="Rhea" id="RHEA:16429"/>
        <dbReference type="ChEBI" id="CHEBI:15378"/>
        <dbReference type="ChEBI" id="CHEBI:29986"/>
        <dbReference type="ChEBI" id="CHEBI:30616"/>
        <dbReference type="ChEBI" id="CHEBI:43474"/>
        <dbReference type="ChEBI" id="CHEBI:83898"/>
        <dbReference type="ChEBI" id="CHEBI:83900"/>
        <dbReference type="ChEBI" id="CHEBI:456216"/>
        <dbReference type="EC" id="6.3.2.9"/>
    </reaction>
</comment>
<evidence type="ECO:0000313" key="17">
    <source>
        <dbReference type="Proteomes" id="UP000028605"/>
    </source>
</evidence>
<evidence type="ECO:0000256" key="3">
    <source>
        <dbReference type="ARBA" id="ARBA00022490"/>
    </source>
</evidence>
<comment type="caution">
    <text evidence="16">The sequence shown here is derived from an EMBL/GenBank/DDBJ whole genome shotgun (WGS) entry which is preliminary data.</text>
</comment>
<dbReference type="GO" id="GO:0051301">
    <property type="term" value="P:cell division"/>
    <property type="evidence" value="ECO:0007669"/>
    <property type="project" value="UniProtKB-KW"/>
</dbReference>
<keyword evidence="5 12" id="KW-0132">Cell division</keyword>
<dbReference type="GO" id="GO:0071555">
    <property type="term" value="P:cell wall organization"/>
    <property type="evidence" value="ECO:0007669"/>
    <property type="project" value="UniProtKB-KW"/>
</dbReference>
<keyword evidence="8 12" id="KW-0133">Cell shape</keyword>
<evidence type="ECO:0000256" key="1">
    <source>
        <dbReference type="ARBA" id="ARBA00004496"/>
    </source>
</evidence>
<dbReference type="NCBIfam" id="TIGR01087">
    <property type="entry name" value="murD"/>
    <property type="match status" value="1"/>
</dbReference>
<feature type="domain" description="Mur ligase C-terminal" evidence="14">
    <location>
        <begin position="302"/>
        <end position="414"/>
    </location>
</feature>
<dbReference type="SUPFAM" id="SSF51984">
    <property type="entry name" value="MurCD N-terminal domain"/>
    <property type="match status" value="1"/>
</dbReference>
<dbReference type="GO" id="GO:0008360">
    <property type="term" value="P:regulation of cell shape"/>
    <property type="evidence" value="ECO:0007669"/>
    <property type="project" value="UniProtKB-KW"/>
</dbReference>